<name>A0A8K0D0V0_IGNLU</name>
<comment type="caution">
    <text evidence="2">The sequence shown here is derived from an EMBL/GenBank/DDBJ whole genome shotgun (WGS) entry which is preliminary data.</text>
</comment>
<evidence type="ECO:0000313" key="3">
    <source>
        <dbReference type="Proteomes" id="UP000801492"/>
    </source>
</evidence>
<evidence type="ECO:0000313" key="2">
    <source>
        <dbReference type="EMBL" id="KAF2897290.1"/>
    </source>
</evidence>
<reference evidence="2" key="1">
    <citation type="submission" date="2019-08" db="EMBL/GenBank/DDBJ databases">
        <title>The genome of the North American firefly Photinus pyralis.</title>
        <authorList>
            <consortium name="Photinus pyralis genome working group"/>
            <person name="Fallon T.R."/>
            <person name="Sander Lower S.E."/>
            <person name="Weng J.-K."/>
        </authorList>
    </citation>
    <scope>NUCLEOTIDE SEQUENCE</scope>
    <source>
        <strain evidence="2">TRF0915ILg1</strain>
        <tissue evidence="2">Whole body</tissue>
    </source>
</reference>
<dbReference type="EMBL" id="VTPC01004338">
    <property type="protein sequence ID" value="KAF2897290.1"/>
    <property type="molecule type" value="Genomic_DNA"/>
</dbReference>
<gene>
    <name evidence="2" type="ORF">ILUMI_08886</name>
</gene>
<accession>A0A8K0D0V0</accession>
<feature type="region of interest" description="Disordered" evidence="1">
    <location>
        <begin position="48"/>
        <end position="85"/>
    </location>
</feature>
<proteinExistence type="predicted"/>
<organism evidence="2 3">
    <name type="scientific">Ignelater luminosus</name>
    <name type="common">Cucubano</name>
    <name type="synonym">Pyrophorus luminosus</name>
    <dbReference type="NCBI Taxonomy" id="2038154"/>
    <lineage>
        <taxon>Eukaryota</taxon>
        <taxon>Metazoa</taxon>
        <taxon>Ecdysozoa</taxon>
        <taxon>Arthropoda</taxon>
        <taxon>Hexapoda</taxon>
        <taxon>Insecta</taxon>
        <taxon>Pterygota</taxon>
        <taxon>Neoptera</taxon>
        <taxon>Endopterygota</taxon>
        <taxon>Coleoptera</taxon>
        <taxon>Polyphaga</taxon>
        <taxon>Elateriformia</taxon>
        <taxon>Elateroidea</taxon>
        <taxon>Elateridae</taxon>
        <taxon>Agrypninae</taxon>
        <taxon>Pyrophorini</taxon>
        <taxon>Ignelater</taxon>
    </lineage>
</organism>
<dbReference type="AlphaFoldDB" id="A0A8K0D0V0"/>
<dbReference type="Proteomes" id="UP000801492">
    <property type="component" value="Unassembled WGS sequence"/>
</dbReference>
<feature type="non-terminal residue" evidence="2">
    <location>
        <position position="1"/>
    </location>
</feature>
<protein>
    <submittedName>
        <fullName evidence="2">Uncharacterized protein</fullName>
    </submittedName>
</protein>
<keyword evidence="3" id="KW-1185">Reference proteome</keyword>
<evidence type="ECO:0000256" key="1">
    <source>
        <dbReference type="SAM" id="MobiDB-lite"/>
    </source>
</evidence>
<sequence>PLLFALVVDEGIKESSKQMAHYKVGYSAMNEVKMSTIEYAGSVVLIEQKGDEQKPEHIKRKSRSDTHKDKHEENQNKRAQRTNTK</sequence>
<feature type="compositionally biased region" description="Basic and acidic residues" evidence="1">
    <location>
        <begin position="63"/>
        <end position="76"/>
    </location>
</feature>